<dbReference type="Gene3D" id="3.30.1330.100">
    <property type="entry name" value="CofE-like"/>
    <property type="match status" value="1"/>
</dbReference>
<organism evidence="2 3">
    <name type="scientific">Acholeplasma laidlawii</name>
    <dbReference type="NCBI Taxonomy" id="2148"/>
    <lineage>
        <taxon>Bacteria</taxon>
        <taxon>Bacillati</taxon>
        <taxon>Mycoplasmatota</taxon>
        <taxon>Mollicutes</taxon>
        <taxon>Acholeplasmatales</taxon>
        <taxon>Acholeplasmataceae</taxon>
        <taxon>Acholeplasma</taxon>
    </lineage>
</organism>
<dbReference type="SUPFAM" id="SSF144010">
    <property type="entry name" value="CofE-like"/>
    <property type="match status" value="1"/>
</dbReference>
<comment type="caution">
    <text evidence="2">The sequence shown here is derived from an EMBL/GenBank/DDBJ whole genome shotgun (WGS) entry which is preliminary data.</text>
</comment>
<accession>A0A553IGU4</accession>
<dbReference type="OMA" id="FTGVDYI"/>
<dbReference type="InterPro" id="IPR002847">
    <property type="entry name" value="F420-0_gamma-glut_ligase-dom"/>
</dbReference>
<feature type="domain" description="Coenzyme F420:L-glutamate ligase-like" evidence="1">
    <location>
        <begin position="10"/>
        <end position="387"/>
    </location>
</feature>
<dbReference type="Proteomes" id="UP000315938">
    <property type="component" value="Unassembled WGS sequence"/>
</dbReference>
<evidence type="ECO:0000259" key="1">
    <source>
        <dbReference type="Pfam" id="PF01996"/>
    </source>
</evidence>
<evidence type="ECO:0000313" key="2">
    <source>
        <dbReference type="EMBL" id="TRX99407.1"/>
    </source>
</evidence>
<dbReference type="AlphaFoldDB" id="A0A553IGU4"/>
<gene>
    <name evidence="2" type="ORF">FNV44_06810</name>
</gene>
<keyword evidence="2" id="KW-0436">Ligase</keyword>
<dbReference type="RefSeq" id="WP_012241995.1">
    <property type="nucleotide sequence ID" value="NZ_JACAOE010000002.1"/>
</dbReference>
<reference evidence="2 3" key="1">
    <citation type="submission" date="2019-07" db="EMBL/GenBank/DDBJ databases">
        <title>Genome sequence of Acholeplasma laidlawii strain with increased resistance to erythromycin.</title>
        <authorList>
            <person name="Medvedeva E.S."/>
            <person name="Baranova N.B."/>
            <person name="Siniagina M.N."/>
            <person name="Mouzykantov A."/>
            <person name="Chernova O.A."/>
            <person name="Chernov V.M."/>
        </authorList>
    </citation>
    <scope>NUCLEOTIDE SEQUENCE [LARGE SCALE GENOMIC DNA]</scope>
    <source>
        <strain evidence="2 3">PG8REry</strain>
    </source>
</reference>
<dbReference type="GO" id="GO:0016874">
    <property type="term" value="F:ligase activity"/>
    <property type="evidence" value="ECO:0007669"/>
    <property type="project" value="UniProtKB-KW"/>
</dbReference>
<dbReference type="GeneID" id="41338225"/>
<evidence type="ECO:0000313" key="3">
    <source>
        <dbReference type="Proteomes" id="UP000315938"/>
    </source>
</evidence>
<dbReference type="EMBL" id="VKID01000002">
    <property type="protein sequence ID" value="TRX99407.1"/>
    <property type="molecule type" value="Genomic_DNA"/>
</dbReference>
<dbReference type="Pfam" id="PF01996">
    <property type="entry name" value="F420_ligase"/>
    <property type="match status" value="1"/>
</dbReference>
<protein>
    <submittedName>
        <fullName evidence="2">F420-0--gamma-glutamyl ligase</fullName>
    </submittedName>
</protein>
<sequence length="395" mass="43970">MSDVGVVARGIRTPIIRSGNDVSQIVVDSIMKASKTDNFNFDDKDIIAVTEAVVSIAQGNYATLDQIAYDVKEKFHTKHIGLVFPILSRNRFASPLRAIARAMDKLTILLSYPKDEVGNSILYEKDLERLGINPYDTIIDEATYQKEFSHFKHPFTGVNMVQYYKDIIEKENCEVSFVFSNNPEDILKYTSEVLVCDIHTRIATKERLKSHQASKVLGLDDLLNKPVLNSGFNEVYGLYGSNAAGSESVKLFPHHNDLIVYDIQKKFKALTGKHVEVLIYGDGAFKDPVGGIWELADPVVSPSYTKGLEGTPNEIKLKYMSDDKYKDLSGDALKSAIISEISQKSNTLTDDAKLGTTPRRYVDLIGSLCDLVTGSGDKGTPVVYIKNYFKNISDK</sequence>
<name>A0A553IGU4_ACHLA</name>
<proteinExistence type="predicted"/>